<evidence type="ECO:0000259" key="6">
    <source>
        <dbReference type="SMART" id="SM00906"/>
    </source>
</evidence>
<protein>
    <recommendedName>
        <fullName evidence="6">Xylanolytic transcriptional activator regulatory domain-containing protein</fullName>
    </recommendedName>
</protein>
<dbReference type="Proteomes" id="UP000258309">
    <property type="component" value="Unassembled WGS sequence"/>
</dbReference>
<evidence type="ECO:0000256" key="5">
    <source>
        <dbReference type="SAM" id="MobiDB-lite"/>
    </source>
</evidence>
<feature type="non-terminal residue" evidence="7">
    <location>
        <position position="662"/>
    </location>
</feature>
<dbReference type="SMART" id="SM00906">
    <property type="entry name" value="Fungal_trans"/>
    <property type="match status" value="1"/>
</dbReference>
<feature type="domain" description="Xylanolytic transcriptional activator regulatory" evidence="6">
    <location>
        <begin position="288"/>
        <end position="361"/>
    </location>
</feature>
<evidence type="ECO:0000313" key="7">
    <source>
        <dbReference type="EMBL" id="RFU26080.1"/>
    </source>
</evidence>
<keyword evidence="1" id="KW-0805">Transcription regulation</keyword>
<dbReference type="AlphaFoldDB" id="A0A3E2GY60"/>
<dbReference type="CDD" id="cd12148">
    <property type="entry name" value="fungal_TF_MHR"/>
    <property type="match status" value="1"/>
</dbReference>
<evidence type="ECO:0000256" key="4">
    <source>
        <dbReference type="ARBA" id="ARBA00023242"/>
    </source>
</evidence>
<keyword evidence="4" id="KW-0539">Nucleus</keyword>
<dbReference type="OrthoDB" id="3507486at2759"/>
<dbReference type="EMBL" id="NCSJ02000286">
    <property type="protein sequence ID" value="RFU26080.1"/>
    <property type="molecule type" value="Genomic_DNA"/>
</dbReference>
<reference evidence="7 8" key="1">
    <citation type="submission" date="2018-05" db="EMBL/GenBank/DDBJ databases">
        <title>Draft genome sequence of Scytalidium lignicola DSM 105466, a ubiquitous saprotrophic fungus.</title>
        <authorList>
            <person name="Buettner E."/>
            <person name="Gebauer A.M."/>
            <person name="Hofrichter M."/>
            <person name="Liers C."/>
            <person name="Kellner H."/>
        </authorList>
    </citation>
    <scope>NUCLEOTIDE SEQUENCE [LARGE SCALE GENOMIC DNA]</scope>
    <source>
        <strain evidence="7 8">DSM 105466</strain>
    </source>
</reference>
<keyword evidence="8" id="KW-1185">Reference proteome</keyword>
<dbReference type="GO" id="GO:0000435">
    <property type="term" value="P:positive regulation of transcription from RNA polymerase II promoter by galactose"/>
    <property type="evidence" value="ECO:0007669"/>
    <property type="project" value="TreeGrafter"/>
</dbReference>
<dbReference type="PANTHER" id="PTHR47424">
    <property type="entry name" value="REGULATORY PROTEIN GAL4"/>
    <property type="match status" value="1"/>
</dbReference>
<dbReference type="PANTHER" id="PTHR47424:SF3">
    <property type="entry name" value="REGULATORY PROTEIN GAL4"/>
    <property type="match status" value="1"/>
</dbReference>
<evidence type="ECO:0000256" key="2">
    <source>
        <dbReference type="ARBA" id="ARBA00023125"/>
    </source>
</evidence>
<dbReference type="InterPro" id="IPR007219">
    <property type="entry name" value="XnlR_reg_dom"/>
</dbReference>
<organism evidence="7 8">
    <name type="scientific">Scytalidium lignicola</name>
    <name type="common">Hyphomycete</name>
    <dbReference type="NCBI Taxonomy" id="5539"/>
    <lineage>
        <taxon>Eukaryota</taxon>
        <taxon>Fungi</taxon>
        <taxon>Dikarya</taxon>
        <taxon>Ascomycota</taxon>
        <taxon>Pezizomycotina</taxon>
        <taxon>Leotiomycetes</taxon>
        <taxon>Leotiomycetes incertae sedis</taxon>
        <taxon>Scytalidium</taxon>
    </lineage>
</organism>
<feature type="compositionally biased region" description="Basic residues" evidence="5">
    <location>
        <begin position="10"/>
        <end position="26"/>
    </location>
</feature>
<feature type="region of interest" description="Disordered" evidence="5">
    <location>
        <begin position="1"/>
        <end position="37"/>
    </location>
</feature>
<dbReference type="STRING" id="5539.A0A3E2GY60"/>
<accession>A0A3E2GY60</accession>
<sequence length="662" mass="75892">MTCSYPSRDKSRKTKNNIGIRKRSPFKRGNPDGQDGSFLKRLEELEQRIERVDKGSNDSLVMESMKPSESVDIVFCNDVNDINENIVSMYEDRPHEMEIFGVTTDNHAAASLSSHICALKYILLPSDNFTTISPIHSNRGANFDTDKKDKKQYLRNLPSVQLLRHLFRCYFEQLSYFFPCVDEEEFMSRFSQIEEEQNLQDDHISIYINPSDSSFIMLMCGVLAVATYLDPKSHDEKSSASPGWRFLSMAETILRRRSSFMTDLDLNLVRYHTVKAMYMTHIEKLSGAYNAIADAVQLAFRIGLNNQSLWRYCSDNDKYARQLLWWTIYYMDRRVAQKCWRPYFIRENEVGVDEPRMMDAERYNISDTMERSNDRKVLLSLRYVQAQVNWARLWARIWDTFFAVRANNGGNNTEEIEIMDTRILHIKRQLDQSLCWDTSQLQDYINLGETDGETRSRLVTFTRINLLRLLIRQNPLHASASAAHSAKICIDLASENIDAIVAYMNTRLNPIPFGLNAVECVVESMCHLAPHLTSTKSEDLHCVSSFFRAIEFLERLSSSLGAAQRALTVLDEIIKNGRQTVLESKLSAGQSVPSLLVPSQMTSLEMLDNSLINPDQSGINFHGLNLESLSNVFPPLNWGLASDPVMDGNDGNSINFNYDQTY</sequence>
<dbReference type="GO" id="GO:0000981">
    <property type="term" value="F:DNA-binding transcription factor activity, RNA polymerase II-specific"/>
    <property type="evidence" value="ECO:0007669"/>
    <property type="project" value="TreeGrafter"/>
</dbReference>
<dbReference type="OMA" id="DMASAHC"/>
<keyword evidence="2" id="KW-0238">DNA-binding</keyword>
<evidence type="ECO:0000256" key="3">
    <source>
        <dbReference type="ARBA" id="ARBA00023163"/>
    </source>
</evidence>
<feature type="non-terminal residue" evidence="7">
    <location>
        <position position="1"/>
    </location>
</feature>
<proteinExistence type="predicted"/>
<keyword evidence="3" id="KW-0804">Transcription</keyword>
<dbReference type="InterPro" id="IPR051127">
    <property type="entry name" value="Fungal_SecMet_Regulators"/>
</dbReference>
<dbReference type="GO" id="GO:0000978">
    <property type="term" value="F:RNA polymerase II cis-regulatory region sequence-specific DNA binding"/>
    <property type="evidence" value="ECO:0007669"/>
    <property type="project" value="TreeGrafter"/>
</dbReference>
<dbReference type="GO" id="GO:0008270">
    <property type="term" value="F:zinc ion binding"/>
    <property type="evidence" value="ECO:0007669"/>
    <property type="project" value="InterPro"/>
</dbReference>
<evidence type="ECO:0000256" key="1">
    <source>
        <dbReference type="ARBA" id="ARBA00023015"/>
    </source>
</evidence>
<evidence type="ECO:0000313" key="8">
    <source>
        <dbReference type="Proteomes" id="UP000258309"/>
    </source>
</evidence>
<dbReference type="Pfam" id="PF04082">
    <property type="entry name" value="Fungal_trans"/>
    <property type="match status" value="1"/>
</dbReference>
<gene>
    <name evidence="7" type="ORF">B7463_g10253</name>
</gene>
<name>A0A3E2GY60_SCYLI</name>
<comment type="caution">
    <text evidence="7">The sequence shown here is derived from an EMBL/GenBank/DDBJ whole genome shotgun (WGS) entry which is preliminary data.</text>
</comment>
<dbReference type="GO" id="GO:0006351">
    <property type="term" value="P:DNA-templated transcription"/>
    <property type="evidence" value="ECO:0007669"/>
    <property type="project" value="InterPro"/>
</dbReference>
<dbReference type="GO" id="GO:0005634">
    <property type="term" value="C:nucleus"/>
    <property type="evidence" value="ECO:0007669"/>
    <property type="project" value="TreeGrafter"/>
</dbReference>